<dbReference type="SMART" id="SM00320">
    <property type="entry name" value="WD40"/>
    <property type="match status" value="4"/>
</dbReference>
<evidence type="ECO:0000313" key="7">
    <source>
        <dbReference type="EMBL" id="KAL1490397.1"/>
    </source>
</evidence>
<comment type="caution">
    <text evidence="7">The sequence shown here is derived from an EMBL/GenBank/DDBJ whole genome shotgun (WGS) entry which is preliminary data.</text>
</comment>
<dbReference type="InterPro" id="IPR049567">
    <property type="entry name" value="WDR59-like"/>
</dbReference>
<comment type="similarity">
    <text evidence="3">Belongs to the WD repeat WDR59 family.</text>
</comment>
<keyword evidence="1 4" id="KW-0853">WD repeat</keyword>
<dbReference type="PROSITE" id="PS00678">
    <property type="entry name" value="WD_REPEATS_1"/>
    <property type="match status" value="1"/>
</dbReference>
<organism evidence="7 8">
    <name type="scientific">Hypothenemus hampei</name>
    <name type="common">Coffee berry borer</name>
    <dbReference type="NCBI Taxonomy" id="57062"/>
    <lineage>
        <taxon>Eukaryota</taxon>
        <taxon>Metazoa</taxon>
        <taxon>Ecdysozoa</taxon>
        <taxon>Arthropoda</taxon>
        <taxon>Hexapoda</taxon>
        <taxon>Insecta</taxon>
        <taxon>Pterygota</taxon>
        <taxon>Neoptera</taxon>
        <taxon>Endopterygota</taxon>
        <taxon>Coleoptera</taxon>
        <taxon>Polyphaga</taxon>
        <taxon>Cucujiformia</taxon>
        <taxon>Curculionidae</taxon>
        <taxon>Scolytinae</taxon>
        <taxon>Hypothenemus</taxon>
    </lineage>
</organism>
<dbReference type="InterPro" id="IPR036322">
    <property type="entry name" value="WD40_repeat_dom_sf"/>
</dbReference>
<dbReference type="InterPro" id="IPR015943">
    <property type="entry name" value="WD40/YVTN_repeat-like_dom_sf"/>
</dbReference>
<reference evidence="7 8" key="1">
    <citation type="submission" date="2024-05" db="EMBL/GenBank/DDBJ databases">
        <title>Genetic variation in Jamaican populations of the coffee berry borer (Hypothenemus hampei).</title>
        <authorList>
            <person name="Errbii M."/>
            <person name="Myrie A."/>
        </authorList>
    </citation>
    <scope>NUCLEOTIDE SEQUENCE [LARGE SCALE GENOMIC DNA]</scope>
    <source>
        <strain evidence="7">JA-Hopewell-2020-01-JO</strain>
        <tissue evidence="7">Whole body</tissue>
    </source>
</reference>
<protein>
    <recommendedName>
        <fullName evidence="6">RWD domain-containing protein</fullName>
    </recommendedName>
</protein>
<dbReference type="InterPro" id="IPR006575">
    <property type="entry name" value="RWD_dom"/>
</dbReference>
<keyword evidence="8" id="KW-1185">Reference proteome</keyword>
<dbReference type="SUPFAM" id="SSF50978">
    <property type="entry name" value="WD40 repeat-like"/>
    <property type="match status" value="1"/>
</dbReference>
<feature type="region of interest" description="Disordered" evidence="5">
    <location>
        <begin position="337"/>
        <end position="358"/>
    </location>
</feature>
<dbReference type="AlphaFoldDB" id="A0ABD1E8W2"/>
<dbReference type="EMBL" id="JBDJPC010000010">
    <property type="protein sequence ID" value="KAL1490397.1"/>
    <property type="molecule type" value="Genomic_DNA"/>
</dbReference>
<feature type="compositionally biased region" description="Polar residues" evidence="5">
    <location>
        <begin position="338"/>
        <end position="358"/>
    </location>
</feature>
<evidence type="ECO:0000256" key="2">
    <source>
        <dbReference type="ARBA" id="ARBA00022737"/>
    </source>
</evidence>
<dbReference type="PANTHER" id="PTHR46170">
    <property type="entry name" value="GATOR COMPLEX PROTEIN WDR59"/>
    <property type="match status" value="1"/>
</dbReference>
<name>A0ABD1E8W2_HYPHA</name>
<dbReference type="Proteomes" id="UP001566132">
    <property type="component" value="Unassembled WGS sequence"/>
</dbReference>
<keyword evidence="2" id="KW-0677">Repeat</keyword>
<dbReference type="Gene3D" id="2.130.10.10">
    <property type="entry name" value="YVTN repeat-like/Quinoprotein amine dehydrogenase"/>
    <property type="match status" value="2"/>
</dbReference>
<accession>A0ABD1E8W2</accession>
<feature type="repeat" description="WD" evidence="4">
    <location>
        <begin position="102"/>
        <end position="144"/>
    </location>
</feature>
<evidence type="ECO:0000313" key="8">
    <source>
        <dbReference type="Proteomes" id="UP001566132"/>
    </source>
</evidence>
<evidence type="ECO:0000256" key="1">
    <source>
        <dbReference type="ARBA" id="ARBA00022574"/>
    </source>
</evidence>
<dbReference type="InterPro" id="IPR019775">
    <property type="entry name" value="WD40_repeat_CS"/>
</dbReference>
<dbReference type="PANTHER" id="PTHR46170:SF1">
    <property type="entry name" value="GATOR COMPLEX PROTEIN WDR59"/>
    <property type="match status" value="1"/>
</dbReference>
<proteinExistence type="inferred from homology"/>
<evidence type="ECO:0000256" key="4">
    <source>
        <dbReference type="PROSITE-ProRule" id="PRU00221"/>
    </source>
</evidence>
<dbReference type="Pfam" id="PF00400">
    <property type="entry name" value="WD40"/>
    <property type="match status" value="2"/>
</dbReference>
<dbReference type="InterPro" id="IPR001680">
    <property type="entry name" value="WD40_rpt"/>
</dbReference>
<sequence length="782" mass="87934">MTRVINNDYFIALECKDLQATAMSVDSTGQFALLAGRRSIALRNLDEEYENLFKFSRTSKYDVGTAEWNPTSQNKDLCAITTNERLEVLNFREDSLSVSHSIRAHTRALSGINWHKFEPNILATCSVDTYVNIWDLRDTRKPTVSLANVAESCQVRWNKVSPHIFASAHDGDIKVWDQRKCNYPLQYVSAHLSKIYGLDWSPHAEQQIASASEDHTVRFFDTSNPRKPDMILTTGSPVWRARYTPFGNGMITVVVPQLRRGGENGLLLWNISNPTTPMHTFVGHRDVVLEFQWRPMRVGDPTLQLVTWSKDQTLLIWKIEPFLQKLCGHEPDDYSLYDDNSSMGNQDEASSTVSSKKTLKNQPLQQEFSLLNVQIPNLEVKTMDSLARTVTATCKLNNYVVNMQVTFPKSYPHGIPPVFHIMPGSNISDSMSAQLMQTLTYLAQQRVSKNRTCLEPCLRQMVTTLEQLSSDVGKDRSFERLYVEPPLSGCNDAYIPFPRTSGAKFCSVNSIVCFGRPILPRRSGGKSDSGTPRAFSALEVILAKKSTDQMTVSAYYFQKQKQRSRSKHAALSKTSKAVIHIYDATNLFLINRQLAEEYILDGDFGTICKHNAAAAAVVGRRDLVQAWTIVELTLTQQQNNEDLWPTHPCGNNLITSLIKHYASQGDLQMSAMLCCIFSKHQANSIKKASLKSILSPVSGGSPYHTIPPADVVADGWVLPILKSTRSTSLDNLKIDEIASPLPLPPKLPFVALYEYYKVAYAETLHRWGLLYNRAEVLLSNSY</sequence>
<evidence type="ECO:0000256" key="5">
    <source>
        <dbReference type="SAM" id="MobiDB-lite"/>
    </source>
</evidence>
<dbReference type="PROSITE" id="PS50082">
    <property type="entry name" value="WD_REPEATS_2"/>
    <property type="match status" value="2"/>
</dbReference>
<gene>
    <name evidence="7" type="ORF">ABEB36_013102</name>
</gene>
<dbReference type="PROSITE" id="PS50908">
    <property type="entry name" value="RWD"/>
    <property type="match status" value="1"/>
</dbReference>
<feature type="repeat" description="WD" evidence="4">
    <location>
        <begin position="188"/>
        <end position="230"/>
    </location>
</feature>
<evidence type="ECO:0000256" key="3">
    <source>
        <dbReference type="ARBA" id="ARBA00038452"/>
    </source>
</evidence>
<evidence type="ECO:0000259" key="6">
    <source>
        <dbReference type="PROSITE" id="PS50908"/>
    </source>
</evidence>
<feature type="domain" description="RWD" evidence="6">
    <location>
        <begin position="366"/>
        <end position="468"/>
    </location>
</feature>